<evidence type="ECO:0000313" key="3">
    <source>
        <dbReference type="Proteomes" id="UP000264120"/>
    </source>
</evidence>
<reference evidence="2 3" key="1">
    <citation type="submission" date="2017-08" db="EMBL/GenBank/DDBJ databases">
        <title>Complete genome sequence of Gluconacetobacter saccharivorans CV1 isolated from Fermented Vinegar.</title>
        <authorList>
            <person name="Kim S.-Y."/>
        </authorList>
    </citation>
    <scope>NUCLEOTIDE SEQUENCE [LARGE SCALE GENOMIC DNA]</scope>
    <source>
        <strain evidence="2 3">CV1</strain>
    </source>
</reference>
<dbReference type="EMBL" id="CP023036">
    <property type="protein sequence ID" value="AXY21877.1"/>
    <property type="molecule type" value="Genomic_DNA"/>
</dbReference>
<feature type="region of interest" description="Disordered" evidence="1">
    <location>
        <begin position="1"/>
        <end position="44"/>
    </location>
</feature>
<evidence type="ECO:0000313" key="2">
    <source>
        <dbReference type="EMBL" id="AXY21877.1"/>
    </source>
</evidence>
<dbReference type="OrthoDB" id="7280660at2"/>
<proteinExistence type="predicted"/>
<evidence type="ECO:0000256" key="1">
    <source>
        <dbReference type="SAM" id="MobiDB-lite"/>
    </source>
</evidence>
<organism evidence="2 3">
    <name type="scientific">Komagataeibacter saccharivorans</name>
    <dbReference type="NCBI Taxonomy" id="265959"/>
    <lineage>
        <taxon>Bacteria</taxon>
        <taxon>Pseudomonadati</taxon>
        <taxon>Pseudomonadota</taxon>
        <taxon>Alphaproteobacteria</taxon>
        <taxon>Acetobacterales</taxon>
        <taxon>Acetobacteraceae</taxon>
        <taxon>Komagataeibacter</taxon>
    </lineage>
</organism>
<keyword evidence="3" id="KW-1185">Reference proteome</keyword>
<accession>A0A347WAI4</accession>
<dbReference type="AlphaFoldDB" id="A0A347WAI4"/>
<protein>
    <submittedName>
        <fullName evidence="2">Uncharacterized protein</fullName>
    </submittedName>
</protein>
<dbReference type="RefSeq" id="WP_110546816.1">
    <property type="nucleotide sequence ID" value="NZ_CP023036.1"/>
</dbReference>
<gene>
    <name evidence="2" type="ORF">CD178_01082</name>
</gene>
<name>A0A347WAI4_9PROT</name>
<sequence>MAQRRKGGMAELPFAPMPRKRRQRRPPPSLPASPTIGPSIPQSDLFTGARTATRHVLTYLDTVSLGLGIVNMRSLRGDDGPDGYLYHVTTRTELETIQARGTVLFSARAPLVLTERNGVPAWLADMMDITEPDGGQGDVPVIFRVKRFAIDGLVENDPDRTRRYGVSFYLLTGVAGQD</sequence>
<dbReference type="KEGG" id="ksc:CD178_01082"/>
<dbReference type="Proteomes" id="UP000264120">
    <property type="component" value="Chromosome"/>
</dbReference>